<evidence type="ECO:0000259" key="3">
    <source>
        <dbReference type="Pfam" id="PF17162"/>
    </source>
</evidence>
<dbReference type="PANTHER" id="PTHR38478:SF1">
    <property type="entry name" value="ZINC DEPENDENT METALLOPROTEASE DOMAIN LIPOPROTEIN"/>
    <property type="match status" value="1"/>
</dbReference>
<reference evidence="4" key="2">
    <citation type="submission" date="2021-04" db="EMBL/GenBank/DDBJ databases">
        <authorList>
            <person name="Gilroy R."/>
        </authorList>
    </citation>
    <scope>NUCLEOTIDE SEQUENCE</scope>
    <source>
        <strain evidence="4">5134</strain>
    </source>
</reference>
<evidence type="ECO:0000259" key="2">
    <source>
        <dbReference type="Pfam" id="PF17148"/>
    </source>
</evidence>
<dbReference type="AlphaFoldDB" id="A0A9D1Z116"/>
<keyword evidence="4" id="KW-0645">Protease</keyword>
<dbReference type="PANTHER" id="PTHR38478">
    <property type="entry name" value="PEPTIDASE M1A AND M12B"/>
    <property type="match status" value="1"/>
</dbReference>
<feature type="non-terminal residue" evidence="4">
    <location>
        <position position="592"/>
    </location>
</feature>
<dbReference type="GO" id="GO:0008237">
    <property type="term" value="F:metallopeptidase activity"/>
    <property type="evidence" value="ECO:0007669"/>
    <property type="project" value="UniProtKB-KW"/>
</dbReference>
<organism evidence="4 5">
    <name type="scientific">Candidatus Alistipes intestinigallinarum</name>
    <dbReference type="NCBI Taxonomy" id="2838440"/>
    <lineage>
        <taxon>Bacteria</taxon>
        <taxon>Pseudomonadati</taxon>
        <taxon>Bacteroidota</taxon>
        <taxon>Bacteroidia</taxon>
        <taxon>Bacteroidales</taxon>
        <taxon>Rikenellaceae</taxon>
        <taxon>Alistipes</taxon>
    </lineage>
</organism>
<gene>
    <name evidence="4" type="ORF">H9828_06215</name>
</gene>
<dbReference type="InterPro" id="IPR033413">
    <property type="entry name" value="DUF5117"/>
</dbReference>
<feature type="domain" description="DUF5117" evidence="2">
    <location>
        <begin position="121"/>
        <end position="307"/>
    </location>
</feature>
<comment type="caution">
    <text evidence="4">The sequence shown here is derived from an EMBL/GenBank/DDBJ whole genome shotgun (WGS) entry which is preliminary data.</text>
</comment>
<dbReference type="EMBL" id="DXDA01000052">
    <property type="protein sequence ID" value="HIY68991.1"/>
    <property type="molecule type" value="Genomic_DNA"/>
</dbReference>
<name>A0A9D1Z116_9BACT</name>
<keyword evidence="4" id="KW-0378">Hydrolase</keyword>
<feature type="domain" description="EcxA zinc-binding" evidence="1">
    <location>
        <begin position="445"/>
        <end position="591"/>
    </location>
</feature>
<evidence type="ECO:0000313" key="4">
    <source>
        <dbReference type="EMBL" id="HIY68991.1"/>
    </source>
</evidence>
<dbReference type="SUPFAM" id="SSF55486">
    <property type="entry name" value="Metalloproteases ('zincins'), catalytic domain"/>
    <property type="match status" value="1"/>
</dbReference>
<feature type="domain" description="DUF5118" evidence="3">
    <location>
        <begin position="54"/>
        <end position="101"/>
    </location>
</feature>
<dbReference type="InterPro" id="IPR033428">
    <property type="entry name" value="DUF5118"/>
</dbReference>
<dbReference type="Pfam" id="PF17162">
    <property type="entry name" value="DUF5118"/>
    <property type="match status" value="1"/>
</dbReference>
<protein>
    <submittedName>
        <fullName evidence="4">Zinc-dependent metalloprotease</fullName>
    </submittedName>
</protein>
<dbReference type="Pfam" id="PF16313">
    <property type="entry name" value="DUF4953"/>
    <property type="match status" value="1"/>
</dbReference>
<keyword evidence="4" id="KW-0482">Metalloprotease</keyword>
<evidence type="ECO:0000313" key="5">
    <source>
        <dbReference type="Proteomes" id="UP000886844"/>
    </source>
</evidence>
<dbReference type="Proteomes" id="UP000886844">
    <property type="component" value="Unassembled WGS sequence"/>
</dbReference>
<dbReference type="InterPro" id="IPR032534">
    <property type="entry name" value="EcxA_zinc-bd"/>
</dbReference>
<accession>A0A9D1Z116</accession>
<evidence type="ECO:0000259" key="1">
    <source>
        <dbReference type="Pfam" id="PF16313"/>
    </source>
</evidence>
<proteinExistence type="predicted"/>
<sequence length="592" mass="65051">MSATAMKRGLTSILPVLLFLILAGSLALAPQHARARGKKRAEKAKSEAPKPLTDYEKLFKEKRVTTARGFLTLHMFEGNKLYIELPDSLLGREMLLGTTIEESSDPGEGFAGQQPGVPLHVTFTREDSIICLRRVRSDLLVDGDSLMARAVRRSSIAPLLASFPVKCKAPDGSSVFEATSFFVSGDPTMRPHDPYGINSFGGFLATSVKYVAGSSLLSGVEAFADNVSVLSSLSFTLTTRFGGYLIQQDTPFTAVARRSLMLLPRETMRPRLCDARIGTVPATFTQYSDREQQAREVYYACRWDLQPADPEAFAAGQLSEPARPIVFYVDDTFPAGWYDAIRQGVLSWNAAFEKIGYRNVVQVRPYPKDDPSFDPNDIKFSCIKYACTMGENLSSSTRVDPRSGEILSATICIPHNVATRIRTDLFVQLGAADPEARRVKLSPALFARALASDVARHTGACLGLAVNYAGSQAIPTDSLRSPSFTQRYGISASIMDALPYNFVAQPGDKERGVVLMQERPGVYDEYVVDWLYRPVAGAATPEAEIPELDRRIALHRGDPMYLYTPTPVSVALDPRAMPYNLGDDPVRTSAWE</sequence>
<reference evidence="4" key="1">
    <citation type="journal article" date="2021" name="PeerJ">
        <title>Extensive microbial diversity within the chicken gut microbiome revealed by metagenomics and culture.</title>
        <authorList>
            <person name="Gilroy R."/>
            <person name="Ravi A."/>
            <person name="Getino M."/>
            <person name="Pursley I."/>
            <person name="Horton D.L."/>
            <person name="Alikhan N.F."/>
            <person name="Baker D."/>
            <person name="Gharbi K."/>
            <person name="Hall N."/>
            <person name="Watson M."/>
            <person name="Adriaenssens E.M."/>
            <person name="Foster-Nyarko E."/>
            <person name="Jarju S."/>
            <person name="Secka A."/>
            <person name="Antonio M."/>
            <person name="Oren A."/>
            <person name="Chaudhuri R.R."/>
            <person name="La Ragione R."/>
            <person name="Hildebrand F."/>
            <person name="Pallen M.J."/>
        </authorList>
    </citation>
    <scope>NUCLEOTIDE SEQUENCE</scope>
    <source>
        <strain evidence="4">5134</strain>
    </source>
</reference>
<dbReference type="Pfam" id="PF17148">
    <property type="entry name" value="DUF5117"/>
    <property type="match status" value="1"/>
</dbReference>